<organism evidence="1 2">
    <name type="scientific">Tanacetum coccineum</name>
    <dbReference type="NCBI Taxonomy" id="301880"/>
    <lineage>
        <taxon>Eukaryota</taxon>
        <taxon>Viridiplantae</taxon>
        <taxon>Streptophyta</taxon>
        <taxon>Embryophyta</taxon>
        <taxon>Tracheophyta</taxon>
        <taxon>Spermatophyta</taxon>
        <taxon>Magnoliopsida</taxon>
        <taxon>eudicotyledons</taxon>
        <taxon>Gunneridae</taxon>
        <taxon>Pentapetalae</taxon>
        <taxon>asterids</taxon>
        <taxon>campanulids</taxon>
        <taxon>Asterales</taxon>
        <taxon>Asteraceae</taxon>
        <taxon>Asteroideae</taxon>
        <taxon>Anthemideae</taxon>
        <taxon>Anthemidinae</taxon>
        <taxon>Tanacetum</taxon>
    </lineage>
</organism>
<name>A0ABQ5G3N3_9ASTR</name>
<protein>
    <submittedName>
        <fullName evidence="1">Uncharacterized protein</fullName>
    </submittedName>
</protein>
<comment type="caution">
    <text evidence="1">The sequence shown here is derived from an EMBL/GenBank/DDBJ whole genome shotgun (WGS) entry which is preliminary data.</text>
</comment>
<reference evidence="1" key="1">
    <citation type="journal article" date="2022" name="Int. J. Mol. Sci.">
        <title>Draft Genome of Tanacetum Coccineum: Genomic Comparison of Closely Related Tanacetum-Family Plants.</title>
        <authorList>
            <person name="Yamashiro T."/>
            <person name="Shiraishi A."/>
            <person name="Nakayama K."/>
            <person name="Satake H."/>
        </authorList>
    </citation>
    <scope>NUCLEOTIDE SEQUENCE</scope>
</reference>
<dbReference type="EMBL" id="BQNB010018057">
    <property type="protein sequence ID" value="GJT70224.1"/>
    <property type="molecule type" value="Genomic_DNA"/>
</dbReference>
<evidence type="ECO:0000313" key="2">
    <source>
        <dbReference type="Proteomes" id="UP001151760"/>
    </source>
</evidence>
<reference evidence="1" key="2">
    <citation type="submission" date="2022-01" db="EMBL/GenBank/DDBJ databases">
        <authorList>
            <person name="Yamashiro T."/>
            <person name="Shiraishi A."/>
            <person name="Satake H."/>
            <person name="Nakayama K."/>
        </authorList>
    </citation>
    <scope>NUCLEOTIDE SEQUENCE</scope>
</reference>
<keyword evidence="2" id="KW-1185">Reference proteome</keyword>
<accession>A0ABQ5G3N3</accession>
<dbReference type="Proteomes" id="UP001151760">
    <property type="component" value="Unassembled WGS sequence"/>
</dbReference>
<gene>
    <name evidence="1" type="ORF">Tco_1029510</name>
</gene>
<sequence>MSAFTFMKPILSASYISHSESASGNDASADFTTEADPEIFDPNDYVPHQQELPTKITALSGEVNELKKHIKEFEIELPELFELKKHKWELPKEFLDLPGQISSVHSHIQTLEALPAGKSTALPAKGEKNTNPVTEDAELANLVDLIGIDVVEEYHKKKLLYNKEDGSEEVISNLKVSDLHVKTRVDQLTLLGMIMFNSYHRHDFVTIEDLRDFSNTMLYTVQEIFFKRHQGPRHTDYARTFSAILLAKIDKRNLNPLKLMRTIEQLRQ</sequence>
<evidence type="ECO:0000313" key="1">
    <source>
        <dbReference type="EMBL" id="GJT70224.1"/>
    </source>
</evidence>
<proteinExistence type="predicted"/>